<accession>A0ABV1HYV3</accession>
<reference evidence="1 2" key="1">
    <citation type="submission" date="2024-03" db="EMBL/GenBank/DDBJ databases">
        <title>Human intestinal bacterial collection.</title>
        <authorList>
            <person name="Pauvert C."/>
            <person name="Hitch T.C.A."/>
            <person name="Clavel T."/>
        </authorList>
    </citation>
    <scope>NUCLEOTIDE SEQUENCE [LARGE SCALE GENOMIC DNA]</scope>
    <source>
        <strain evidence="1 2">CLA-AA-H78B</strain>
    </source>
</reference>
<gene>
    <name evidence="1" type="ORF">WMO62_04495</name>
</gene>
<evidence type="ECO:0000313" key="2">
    <source>
        <dbReference type="Proteomes" id="UP001470288"/>
    </source>
</evidence>
<dbReference type="RefSeq" id="WP_349143950.1">
    <property type="nucleotide sequence ID" value="NZ_JBBMFC010000006.1"/>
</dbReference>
<name>A0ABV1HYV3_9FIRM</name>
<dbReference type="EMBL" id="JBBMFC010000006">
    <property type="protein sequence ID" value="MEQ2578104.1"/>
    <property type="molecule type" value="Genomic_DNA"/>
</dbReference>
<protein>
    <submittedName>
        <fullName evidence="1">Uncharacterized protein</fullName>
    </submittedName>
</protein>
<organism evidence="1 2">
    <name type="scientific">Hominiventricola aquisgranensis</name>
    <dbReference type="NCBI Taxonomy" id="3133164"/>
    <lineage>
        <taxon>Bacteria</taxon>
        <taxon>Bacillati</taxon>
        <taxon>Bacillota</taxon>
        <taxon>Clostridia</taxon>
        <taxon>Lachnospirales</taxon>
        <taxon>Lachnospiraceae</taxon>
        <taxon>Hominiventricola</taxon>
    </lineage>
</organism>
<proteinExistence type="predicted"/>
<evidence type="ECO:0000313" key="1">
    <source>
        <dbReference type="EMBL" id="MEQ2578104.1"/>
    </source>
</evidence>
<keyword evidence="2" id="KW-1185">Reference proteome</keyword>
<sequence length="77" mass="8398">MKAKENNILGDLITSAIKDAYECGSGFIEDEEDTILAVSAEWENSPEDSGISVIRITIFQNNIALLSYIEPGTQAAY</sequence>
<comment type="caution">
    <text evidence="1">The sequence shown here is derived from an EMBL/GenBank/DDBJ whole genome shotgun (WGS) entry which is preliminary data.</text>
</comment>
<dbReference type="Proteomes" id="UP001470288">
    <property type="component" value="Unassembled WGS sequence"/>
</dbReference>